<name>A0A9P7DI76_9AGAM</name>
<proteinExistence type="predicted"/>
<accession>A0A9P7DI76</accession>
<keyword evidence="1" id="KW-0732">Signal</keyword>
<feature type="signal peptide" evidence="1">
    <location>
        <begin position="1"/>
        <end position="19"/>
    </location>
</feature>
<comment type="caution">
    <text evidence="2">The sequence shown here is derived from an EMBL/GenBank/DDBJ whole genome shotgun (WGS) entry which is preliminary data.</text>
</comment>
<evidence type="ECO:0000313" key="2">
    <source>
        <dbReference type="EMBL" id="KAG1793750.1"/>
    </source>
</evidence>
<protein>
    <submittedName>
        <fullName evidence="2">Uncharacterized protein</fullName>
    </submittedName>
</protein>
<dbReference type="Proteomes" id="UP000807769">
    <property type="component" value="Unassembled WGS sequence"/>
</dbReference>
<sequence length="145" mass="16790">MQRSLLFNVLAFMVVLAVAYPMSGAITERSSVARREDEARGVYFPISYDNNKKRSEDDAILYPMLLKERSYKSERSEDDAILYPVLLKERSSEDDVILYSMLFKERSSAGERSEDDAIFYPMLFKERSSAVDRSEDDAILYPMKQ</sequence>
<reference evidence="2" key="1">
    <citation type="journal article" date="2020" name="New Phytol.">
        <title>Comparative genomics reveals dynamic genome evolution in host specialist ectomycorrhizal fungi.</title>
        <authorList>
            <person name="Lofgren L.A."/>
            <person name="Nguyen N.H."/>
            <person name="Vilgalys R."/>
            <person name="Ruytinx J."/>
            <person name="Liao H.L."/>
            <person name="Branco S."/>
            <person name="Kuo A."/>
            <person name="LaButti K."/>
            <person name="Lipzen A."/>
            <person name="Andreopoulos W."/>
            <person name="Pangilinan J."/>
            <person name="Riley R."/>
            <person name="Hundley H."/>
            <person name="Na H."/>
            <person name="Barry K."/>
            <person name="Grigoriev I.V."/>
            <person name="Stajich J.E."/>
            <person name="Kennedy P.G."/>
        </authorList>
    </citation>
    <scope>NUCLEOTIDE SEQUENCE</scope>
    <source>
        <strain evidence="2">MN1</strain>
    </source>
</reference>
<dbReference type="RefSeq" id="XP_041185023.1">
    <property type="nucleotide sequence ID" value="XM_041341456.1"/>
</dbReference>
<dbReference type="GeneID" id="64635472"/>
<dbReference type="EMBL" id="JABBWG010000425">
    <property type="protein sequence ID" value="KAG1793750.1"/>
    <property type="molecule type" value="Genomic_DNA"/>
</dbReference>
<gene>
    <name evidence="2" type="ORF">BJ212DRAFT_1490311</name>
</gene>
<dbReference type="OrthoDB" id="2690022at2759"/>
<keyword evidence="3" id="KW-1185">Reference proteome</keyword>
<organism evidence="2 3">
    <name type="scientific">Suillus subaureus</name>
    <dbReference type="NCBI Taxonomy" id="48587"/>
    <lineage>
        <taxon>Eukaryota</taxon>
        <taxon>Fungi</taxon>
        <taxon>Dikarya</taxon>
        <taxon>Basidiomycota</taxon>
        <taxon>Agaricomycotina</taxon>
        <taxon>Agaricomycetes</taxon>
        <taxon>Agaricomycetidae</taxon>
        <taxon>Boletales</taxon>
        <taxon>Suillineae</taxon>
        <taxon>Suillaceae</taxon>
        <taxon>Suillus</taxon>
    </lineage>
</organism>
<feature type="chain" id="PRO_5040373737" evidence="1">
    <location>
        <begin position="20"/>
        <end position="145"/>
    </location>
</feature>
<evidence type="ECO:0000313" key="3">
    <source>
        <dbReference type="Proteomes" id="UP000807769"/>
    </source>
</evidence>
<dbReference type="AlphaFoldDB" id="A0A9P7DI76"/>
<evidence type="ECO:0000256" key="1">
    <source>
        <dbReference type="SAM" id="SignalP"/>
    </source>
</evidence>